<comment type="caution">
    <text evidence="3">The sequence shown here is derived from an EMBL/GenBank/DDBJ whole genome shotgun (WGS) entry which is preliminary data.</text>
</comment>
<reference evidence="3 4" key="1">
    <citation type="submission" date="2024-04" db="EMBL/GenBank/DDBJ databases">
        <title>Phyllosticta paracitricarpa is synonymous to the EU quarantine fungus P. citricarpa based on phylogenomic analyses.</title>
        <authorList>
            <consortium name="Lawrence Berkeley National Laboratory"/>
            <person name="Van Ingen-Buijs V.A."/>
            <person name="Van Westerhoven A.C."/>
            <person name="Haridas S."/>
            <person name="Skiadas P."/>
            <person name="Martin F."/>
            <person name="Groenewald J.Z."/>
            <person name="Crous P.W."/>
            <person name="Seidl M.F."/>
        </authorList>
    </citation>
    <scope>NUCLEOTIDE SEQUENCE [LARGE SCALE GENOMIC DNA]</scope>
    <source>
        <strain evidence="3 4">CBS 123374</strain>
    </source>
</reference>
<dbReference type="InterPro" id="IPR001279">
    <property type="entry name" value="Metallo-B-lactamas"/>
</dbReference>
<dbReference type="EMBL" id="JBBWRZ010000003">
    <property type="protein sequence ID" value="KAK8240013.1"/>
    <property type="molecule type" value="Genomic_DNA"/>
</dbReference>
<keyword evidence="4" id="KW-1185">Reference proteome</keyword>
<sequence length="269" mass="29446">MSIPNTSSLSITHIGTATAILEIDGVKFITDPFFSPAGTSFDLGFIQLKVDTDPGLGLDQLPPIDAVLLSHEDHVDNLDDLGRRLLDGRKVLTTMDGAKNLAPRPGVRGMRPWETITEYEIAGKRFTITATPCKHLPGGESTGFLLHHDSFGATDGKPNAIWFSGDTVWIPELAEMRNKYHVLAAVLNLGGAIVPNPFDLEGPQINITMDGKQGARAVREIGADVLVPMHFAEWEHFKQHGKELREAFEAEGIMDKVCWLTPGKPVKVY</sequence>
<keyword evidence="1" id="KW-0378">Hydrolase</keyword>
<evidence type="ECO:0000259" key="2">
    <source>
        <dbReference type="Pfam" id="PF12706"/>
    </source>
</evidence>
<evidence type="ECO:0000313" key="4">
    <source>
        <dbReference type="Proteomes" id="UP001492380"/>
    </source>
</evidence>
<dbReference type="PANTHER" id="PTHR43546:SF9">
    <property type="entry name" value="L-ASCORBATE-6-PHOSPHATE LACTONASE ULAG-RELATED"/>
    <property type="match status" value="1"/>
</dbReference>
<proteinExistence type="predicted"/>
<dbReference type="Gene3D" id="3.60.15.10">
    <property type="entry name" value="Ribonuclease Z/Hydroxyacylglutathione hydrolase-like"/>
    <property type="match status" value="1"/>
</dbReference>
<dbReference type="SUPFAM" id="SSF56281">
    <property type="entry name" value="Metallo-hydrolase/oxidoreductase"/>
    <property type="match status" value="1"/>
</dbReference>
<evidence type="ECO:0000313" key="3">
    <source>
        <dbReference type="EMBL" id="KAK8240013.1"/>
    </source>
</evidence>
<protein>
    <submittedName>
        <fullName evidence="3">Beta-lactamase superfamily domain-containing protein</fullName>
    </submittedName>
</protein>
<dbReference type="Pfam" id="PF12706">
    <property type="entry name" value="Lactamase_B_2"/>
    <property type="match status" value="1"/>
</dbReference>
<gene>
    <name evidence="3" type="ORF">HDK90DRAFT_478568</name>
</gene>
<dbReference type="Proteomes" id="UP001492380">
    <property type="component" value="Unassembled WGS sequence"/>
</dbReference>
<name>A0ABR1YV00_9PEZI</name>
<dbReference type="InterPro" id="IPR036866">
    <property type="entry name" value="RibonucZ/Hydroxyglut_hydro"/>
</dbReference>
<organism evidence="3 4">
    <name type="scientific">Phyllosticta capitalensis</name>
    <dbReference type="NCBI Taxonomy" id="121624"/>
    <lineage>
        <taxon>Eukaryota</taxon>
        <taxon>Fungi</taxon>
        <taxon>Dikarya</taxon>
        <taxon>Ascomycota</taxon>
        <taxon>Pezizomycotina</taxon>
        <taxon>Dothideomycetes</taxon>
        <taxon>Dothideomycetes incertae sedis</taxon>
        <taxon>Botryosphaeriales</taxon>
        <taxon>Phyllostictaceae</taxon>
        <taxon>Phyllosticta</taxon>
    </lineage>
</organism>
<evidence type="ECO:0000256" key="1">
    <source>
        <dbReference type="ARBA" id="ARBA00022801"/>
    </source>
</evidence>
<feature type="domain" description="Metallo-beta-lactamase" evidence="2">
    <location>
        <begin position="29"/>
        <end position="231"/>
    </location>
</feature>
<dbReference type="InterPro" id="IPR050114">
    <property type="entry name" value="UPF0173_UPF0282_UlaG_hydrolase"/>
</dbReference>
<accession>A0ABR1YV00</accession>
<dbReference type="PANTHER" id="PTHR43546">
    <property type="entry name" value="UPF0173 METAL-DEPENDENT HYDROLASE MJ1163-RELATED"/>
    <property type="match status" value="1"/>
</dbReference>